<dbReference type="RefSeq" id="WP_069969474.1">
    <property type="nucleotide sequence ID" value="NZ_CM124774.1"/>
</dbReference>
<dbReference type="EMBL" id="MJGC01000109">
    <property type="protein sequence ID" value="OEJ72915.1"/>
    <property type="molecule type" value="Genomic_DNA"/>
</dbReference>
<gene>
    <name evidence="1" type="ORF">BH720_22545</name>
</gene>
<evidence type="ECO:0000313" key="1">
    <source>
        <dbReference type="EMBL" id="OEJ72915.1"/>
    </source>
</evidence>
<accession>A0A1E5QE22</accession>
<organism evidence="1">
    <name type="scientific">Desertifilum tharense IPPAS B-1220</name>
    <dbReference type="NCBI Taxonomy" id="1781255"/>
    <lineage>
        <taxon>Bacteria</taxon>
        <taxon>Bacillati</taxon>
        <taxon>Cyanobacteriota</taxon>
        <taxon>Cyanophyceae</taxon>
        <taxon>Desertifilales</taxon>
        <taxon>Desertifilaceae</taxon>
        <taxon>Desertifilum</taxon>
    </lineage>
</organism>
<protein>
    <submittedName>
        <fullName evidence="1">Uncharacterized protein</fullName>
    </submittedName>
</protein>
<comment type="caution">
    <text evidence="1">The sequence shown here is derived from an EMBL/GenBank/DDBJ whole genome shotgun (WGS) entry which is preliminary data.</text>
</comment>
<proteinExistence type="predicted"/>
<reference evidence="1" key="1">
    <citation type="submission" date="2016-09" db="EMBL/GenBank/DDBJ databases">
        <title>Draft genome of thermotolerant cyanobacterium Desertifilum sp. strain IPPAS B-1220.</title>
        <authorList>
            <person name="Sinetova M.A."/>
            <person name="Bolakhan K."/>
            <person name="Zayadan B.K."/>
            <person name="Mironov K.S."/>
            <person name="Ustinova V."/>
            <person name="Kupriyanova E.V."/>
            <person name="Sidorov R.A."/>
            <person name="Skrypnik A.N."/>
            <person name="Gogoleva N.E."/>
            <person name="Gogolev Y.V."/>
            <person name="Los D.A."/>
        </authorList>
    </citation>
    <scope>NUCLEOTIDE SEQUENCE [LARGE SCALE GENOMIC DNA]</scope>
    <source>
        <strain evidence="1">IPPAS B-1220</strain>
    </source>
</reference>
<dbReference type="AlphaFoldDB" id="A0A1E5QE22"/>
<sequence>MDIQRPNAQPLSPDDELQLSKLKATIERAIADGKITSQELQSIKAVMWADGKVMPQELDLIRTLIHEKIAKDELIYEWY</sequence>
<dbReference type="OrthoDB" id="467824at2"/>
<dbReference type="STRING" id="1781255.BH720_22545"/>
<name>A0A1E5QE22_9CYAN</name>